<sequence>MNQYRLARFIGAAGVAAALAFAPLAAPTAIADQPAPDNIAVQLAPADGTPQGAIDWFVANTGATSHEGLCEMAVENAYGTTGVWPSAISHWNGAVAAGKAHTDGSLPPKGAFVYWNISQYGHVGIADGNGGFYSTSVGGAIGHASTVHHFANYLGWSDPQVPAGG</sequence>
<protein>
    <recommendedName>
        <fullName evidence="4">CHAP domain-containing protein</fullName>
    </recommendedName>
</protein>
<proteinExistence type="predicted"/>
<feature type="chain" id="PRO_5047161967" description="CHAP domain-containing protein" evidence="1">
    <location>
        <begin position="32"/>
        <end position="165"/>
    </location>
</feature>
<reference evidence="2 3" key="1">
    <citation type="journal article" date="2019" name="Int. J. Syst. Evol. Microbiol.">
        <title>The Global Catalogue of Microorganisms (GCM) 10K type strain sequencing project: providing services to taxonomists for standard genome sequencing and annotation.</title>
        <authorList>
            <consortium name="The Broad Institute Genomics Platform"/>
            <consortium name="The Broad Institute Genome Sequencing Center for Infectious Disease"/>
            <person name="Wu L."/>
            <person name="Ma J."/>
        </authorList>
    </citation>
    <scope>NUCLEOTIDE SEQUENCE [LARGE SCALE GENOMIC DNA]</scope>
    <source>
        <strain evidence="2 3">JCM 16221</strain>
    </source>
</reference>
<dbReference type="RefSeq" id="WP_344134284.1">
    <property type="nucleotide sequence ID" value="NZ_BAAARA010000015.1"/>
</dbReference>
<evidence type="ECO:0008006" key="4">
    <source>
        <dbReference type="Google" id="ProtNLM"/>
    </source>
</evidence>
<evidence type="ECO:0000313" key="2">
    <source>
        <dbReference type="EMBL" id="GAA2355952.1"/>
    </source>
</evidence>
<name>A0ABN3GMW8_9PSEU</name>
<keyword evidence="3" id="KW-1185">Reference proteome</keyword>
<dbReference type="Proteomes" id="UP001501218">
    <property type="component" value="Unassembled WGS sequence"/>
</dbReference>
<gene>
    <name evidence="2" type="ORF">GCM10009854_37520</name>
</gene>
<organism evidence="2 3">
    <name type="scientific">Saccharopolyspora halophila</name>
    <dbReference type="NCBI Taxonomy" id="405551"/>
    <lineage>
        <taxon>Bacteria</taxon>
        <taxon>Bacillati</taxon>
        <taxon>Actinomycetota</taxon>
        <taxon>Actinomycetes</taxon>
        <taxon>Pseudonocardiales</taxon>
        <taxon>Pseudonocardiaceae</taxon>
        <taxon>Saccharopolyspora</taxon>
    </lineage>
</organism>
<dbReference type="EMBL" id="BAAARA010000015">
    <property type="protein sequence ID" value="GAA2355952.1"/>
    <property type="molecule type" value="Genomic_DNA"/>
</dbReference>
<evidence type="ECO:0000256" key="1">
    <source>
        <dbReference type="SAM" id="SignalP"/>
    </source>
</evidence>
<accession>A0ABN3GMW8</accession>
<keyword evidence="1" id="KW-0732">Signal</keyword>
<comment type="caution">
    <text evidence="2">The sequence shown here is derived from an EMBL/GenBank/DDBJ whole genome shotgun (WGS) entry which is preliminary data.</text>
</comment>
<evidence type="ECO:0000313" key="3">
    <source>
        <dbReference type="Proteomes" id="UP001501218"/>
    </source>
</evidence>
<feature type="signal peptide" evidence="1">
    <location>
        <begin position="1"/>
        <end position="31"/>
    </location>
</feature>